<sequence length="247" mass="25883">MKIGIIGVGNIGATLARKFSAVGHSVSLANSRGPESIREIAREANATAVALADVVKGADVVVVSIPEKAIPQLPKDLFAKLPKHVVVIDTGNYYPVMRDEPVAAIESGMPESQWVAEQLGRPVVKAFNSILSQSLAKKGQPGGLPGRIALPVAGDETDAKKIVIGLVNDTGFEGVDAGTLGESWRQQPGTPAYCTDIVGSVALKDALARAVKDKAPGLRDLALQRLGQLGSTITNDDMLLINRALHD</sequence>
<dbReference type="PANTHER" id="PTHR14239:SF10">
    <property type="entry name" value="REDUCTASE"/>
    <property type="match status" value="1"/>
</dbReference>
<reference evidence="3 4" key="2">
    <citation type="journal article" date="2012" name="J. Bacteriol.">
        <title>Complete Genome Sequence of Rahnella sp. Strain Y9602, a Gammaproteobacterium Isolate from Metal- and Radionuclide-Contaminated Soil.</title>
        <authorList>
            <person name="Martinez R.J."/>
            <person name="Bruce D."/>
            <person name="Detter C."/>
            <person name="Goodwin L.A."/>
            <person name="Han J."/>
            <person name="Han C.S."/>
            <person name="Held B."/>
            <person name="Land M.L."/>
            <person name="Mikhailova N."/>
            <person name="Nolan M."/>
            <person name="Pennacchio L."/>
            <person name="Pitluck S."/>
            <person name="Tapia R."/>
            <person name="Woyke T."/>
            <person name="Sobecky P.A."/>
        </authorList>
    </citation>
    <scope>NUCLEOTIDE SEQUENCE [LARGE SCALE GENOMIC DNA]</scope>
    <source>
        <strain evidence="3 4">Y9602</strain>
        <plasmid evidence="3 4">pRAHAQ02</plasmid>
    </source>
</reference>
<evidence type="ECO:0000313" key="3">
    <source>
        <dbReference type="EMBL" id="ADW76628.1"/>
    </source>
</evidence>
<evidence type="ECO:0000259" key="2">
    <source>
        <dbReference type="Pfam" id="PF03807"/>
    </source>
</evidence>
<dbReference type="InterPro" id="IPR028939">
    <property type="entry name" value="P5C_Rdtase_cat_N"/>
</dbReference>
<name>A0A0H3FP30_RAHSY</name>
<dbReference type="EMBL" id="CP002507">
    <property type="protein sequence ID" value="ADW76628.1"/>
    <property type="molecule type" value="Genomic_DNA"/>
</dbReference>
<dbReference type="AlphaFoldDB" id="A0A0H3FP30"/>
<reference evidence="4" key="1">
    <citation type="submission" date="2011-01" db="EMBL/GenBank/DDBJ databases">
        <title>Complete sequence of plasmid2 of Rahnella sp. Y9602.</title>
        <authorList>
            <consortium name="US DOE Joint Genome Institute"/>
            <person name="Lucas S."/>
            <person name="Copeland A."/>
            <person name="Lapidus A."/>
            <person name="Cheng J.-F."/>
            <person name="Goodwin L."/>
            <person name="Pitluck S."/>
            <person name="Lu M."/>
            <person name="Detter J.C."/>
            <person name="Han C."/>
            <person name="Tapia R."/>
            <person name="Land M."/>
            <person name="Hauser L."/>
            <person name="Kyrpides N."/>
            <person name="Ivanova N."/>
            <person name="Ovchinnikova G."/>
            <person name="Pagani I."/>
            <person name="Sobecky P.A."/>
            <person name="Martinez R.J."/>
            <person name="Woyke T."/>
        </authorList>
    </citation>
    <scope>NUCLEOTIDE SEQUENCE [LARGE SCALE GENOMIC DNA]</scope>
    <source>
        <strain evidence="4">Y9602</strain>
        <plasmid evidence="4">pRAHAQ02</plasmid>
    </source>
</reference>
<geneLocation type="plasmid" evidence="3 4">
    <name>pRAHAQ02</name>
</geneLocation>
<dbReference type="OrthoDB" id="1523398at2"/>
<dbReference type="RefSeq" id="WP_013578309.1">
    <property type="nucleotide sequence ID" value="NC_015063.1"/>
</dbReference>
<organism evidence="3 4">
    <name type="scientific">Rahnella sp. (strain Y9602)</name>
    <dbReference type="NCBI Taxonomy" id="2703885"/>
    <lineage>
        <taxon>Bacteria</taxon>
        <taxon>Pseudomonadati</taxon>
        <taxon>Pseudomonadota</taxon>
        <taxon>Gammaproteobacteria</taxon>
        <taxon>Enterobacterales</taxon>
        <taxon>Yersiniaceae</taxon>
        <taxon>Rahnella</taxon>
    </lineage>
</organism>
<dbReference type="Pfam" id="PF03807">
    <property type="entry name" value="F420_oxidored"/>
    <property type="match status" value="1"/>
</dbReference>
<dbReference type="Proteomes" id="UP000007257">
    <property type="component" value="Plasmid pRAHAQ02"/>
</dbReference>
<dbReference type="PANTHER" id="PTHR14239">
    <property type="entry name" value="DUDULIN-RELATED"/>
    <property type="match status" value="1"/>
</dbReference>
<keyword evidence="3" id="KW-0614">Plasmid</keyword>
<dbReference type="SUPFAM" id="SSF51735">
    <property type="entry name" value="NAD(P)-binding Rossmann-fold domains"/>
    <property type="match status" value="1"/>
</dbReference>
<evidence type="ECO:0000256" key="1">
    <source>
        <dbReference type="ARBA" id="ARBA00023002"/>
    </source>
</evidence>
<dbReference type="GO" id="GO:0016491">
    <property type="term" value="F:oxidoreductase activity"/>
    <property type="evidence" value="ECO:0007669"/>
    <property type="project" value="UniProtKB-KW"/>
</dbReference>
<dbReference type="InterPro" id="IPR036291">
    <property type="entry name" value="NAD(P)-bd_dom_sf"/>
</dbReference>
<dbReference type="Gene3D" id="3.40.50.720">
    <property type="entry name" value="NAD(P)-binding Rossmann-like Domain"/>
    <property type="match status" value="1"/>
</dbReference>
<gene>
    <name evidence="3" type="ordered locus">Rahaq_5054</name>
</gene>
<feature type="domain" description="Pyrroline-5-carboxylate reductase catalytic N-terminal" evidence="2">
    <location>
        <begin position="2"/>
        <end position="93"/>
    </location>
</feature>
<keyword evidence="1" id="KW-0560">Oxidoreductase</keyword>
<proteinExistence type="predicted"/>
<protein>
    <submittedName>
        <fullName evidence="3">NADP oxidoreductase coenzyme F420-dependent</fullName>
    </submittedName>
</protein>
<accession>A0A0H3FP30</accession>
<evidence type="ECO:0000313" key="4">
    <source>
        <dbReference type="Proteomes" id="UP000007257"/>
    </source>
</evidence>
<dbReference type="KEGG" id="rah:Rahaq_5054"/>
<dbReference type="HOGENOM" id="CLU_076368_0_2_6"/>
<dbReference type="InterPro" id="IPR051267">
    <property type="entry name" value="STEAP_metalloreductase"/>
</dbReference>